<name>A0A916Z6N5_9SPHN</name>
<protein>
    <submittedName>
        <fullName evidence="1">Uncharacterized protein</fullName>
    </submittedName>
</protein>
<gene>
    <name evidence="1" type="ORF">GCM10010990_29510</name>
</gene>
<dbReference type="Proteomes" id="UP000612349">
    <property type="component" value="Unassembled WGS sequence"/>
</dbReference>
<proteinExistence type="predicted"/>
<accession>A0A916Z6N5</accession>
<sequence>MRRKHVRWSDIEDIWVHDTRHLGNVVWSLKQPGNSPDWIMGGFDGSLPDMFAFPAEVIAHELKRAMDEAETPAARP</sequence>
<dbReference type="EMBL" id="BMIP01000007">
    <property type="protein sequence ID" value="GGD77847.1"/>
    <property type="molecule type" value="Genomic_DNA"/>
</dbReference>
<organism evidence="1 2">
    <name type="scientific">Croceicoccus mobilis</name>
    <dbReference type="NCBI Taxonomy" id="1703339"/>
    <lineage>
        <taxon>Bacteria</taxon>
        <taxon>Pseudomonadati</taxon>
        <taxon>Pseudomonadota</taxon>
        <taxon>Alphaproteobacteria</taxon>
        <taxon>Sphingomonadales</taxon>
        <taxon>Erythrobacteraceae</taxon>
        <taxon>Croceicoccus</taxon>
    </lineage>
</organism>
<evidence type="ECO:0000313" key="1">
    <source>
        <dbReference type="EMBL" id="GGD77847.1"/>
    </source>
</evidence>
<keyword evidence="2" id="KW-1185">Reference proteome</keyword>
<comment type="caution">
    <text evidence="1">The sequence shown here is derived from an EMBL/GenBank/DDBJ whole genome shotgun (WGS) entry which is preliminary data.</text>
</comment>
<reference evidence="1" key="2">
    <citation type="submission" date="2020-09" db="EMBL/GenBank/DDBJ databases">
        <authorList>
            <person name="Sun Q."/>
            <person name="Zhou Y."/>
        </authorList>
    </citation>
    <scope>NUCLEOTIDE SEQUENCE</scope>
    <source>
        <strain evidence="1">CGMCC 1.15360</strain>
    </source>
</reference>
<evidence type="ECO:0000313" key="2">
    <source>
        <dbReference type="Proteomes" id="UP000612349"/>
    </source>
</evidence>
<reference evidence="1" key="1">
    <citation type="journal article" date="2014" name="Int. J. Syst. Evol. Microbiol.">
        <title>Complete genome sequence of Corynebacterium casei LMG S-19264T (=DSM 44701T), isolated from a smear-ripened cheese.</title>
        <authorList>
            <consortium name="US DOE Joint Genome Institute (JGI-PGF)"/>
            <person name="Walter F."/>
            <person name="Albersmeier A."/>
            <person name="Kalinowski J."/>
            <person name="Ruckert C."/>
        </authorList>
    </citation>
    <scope>NUCLEOTIDE SEQUENCE</scope>
    <source>
        <strain evidence="1">CGMCC 1.15360</strain>
    </source>
</reference>
<dbReference type="AlphaFoldDB" id="A0A916Z6N5"/>